<reference evidence="1 2" key="1">
    <citation type="submission" date="2011-04" db="EMBL/GenBank/DDBJ databases">
        <authorList>
            <person name="Muzny D."/>
            <person name="Qin X."/>
            <person name="Deng J."/>
            <person name="Jiang H."/>
            <person name="Liu Y."/>
            <person name="Qu J."/>
            <person name="Song X.-Z."/>
            <person name="Zhang L."/>
            <person name="Thornton R."/>
            <person name="Coyle M."/>
            <person name="Francisco L."/>
            <person name="Jackson L."/>
            <person name="Javaid M."/>
            <person name="Korchina V."/>
            <person name="Kovar C."/>
            <person name="Mata R."/>
            <person name="Mathew T."/>
            <person name="Ngo R."/>
            <person name="Nguyen L."/>
            <person name="Nguyen N."/>
            <person name="Okwuonu G."/>
            <person name="Ongeri F."/>
            <person name="Pham C."/>
            <person name="Simmons D."/>
            <person name="Wilczek-Boney K."/>
            <person name="Hale W."/>
            <person name="Jakkamsetti A."/>
            <person name="Pham P."/>
            <person name="Ruth R."/>
            <person name="San Lucas F."/>
            <person name="Warren J."/>
            <person name="Zhang J."/>
            <person name="Zhao Z."/>
            <person name="Zhou C."/>
            <person name="Zhu D."/>
            <person name="Lee S."/>
            <person name="Bess C."/>
            <person name="Blankenburg K."/>
            <person name="Forbes L."/>
            <person name="Fu Q."/>
            <person name="Gubbala S."/>
            <person name="Hirani K."/>
            <person name="Jayaseelan J.C."/>
            <person name="Lara F."/>
            <person name="Munidasa M."/>
            <person name="Palculict T."/>
            <person name="Patil S."/>
            <person name="Pu L.-L."/>
            <person name="Saada N."/>
            <person name="Tang L."/>
            <person name="Weissenberger G."/>
            <person name="Zhu Y."/>
            <person name="Hemphill L."/>
            <person name="Shang Y."/>
            <person name="Youmans B."/>
            <person name="Ayvaz T."/>
            <person name="Ross M."/>
            <person name="Santibanez J."/>
            <person name="Aqrawi P."/>
            <person name="Gross S."/>
            <person name="Joshi V."/>
            <person name="Fowler G."/>
            <person name="Nazareth L."/>
            <person name="Reid J."/>
            <person name="Worley K."/>
            <person name="Petrosino J."/>
            <person name="Highlander S."/>
            <person name="Gibbs R."/>
        </authorList>
    </citation>
    <scope>NUCLEOTIDE SEQUENCE [LARGE SCALE GENOMIC DNA]</scope>
    <source>
        <strain evidence="1 2">2681</strain>
    </source>
</reference>
<evidence type="ECO:0000313" key="2">
    <source>
        <dbReference type="Proteomes" id="UP000005316"/>
    </source>
</evidence>
<organism evidence="1 2">
    <name type="scientific">Sporosarcina newyorkensis 2681</name>
    <dbReference type="NCBI Taxonomy" id="1027292"/>
    <lineage>
        <taxon>Bacteria</taxon>
        <taxon>Bacillati</taxon>
        <taxon>Bacillota</taxon>
        <taxon>Bacilli</taxon>
        <taxon>Bacillales</taxon>
        <taxon>Caryophanaceae</taxon>
        <taxon>Sporosarcina</taxon>
    </lineage>
</organism>
<comment type="caution">
    <text evidence="1">The sequence shown here is derived from an EMBL/GenBank/DDBJ whole genome shotgun (WGS) entry which is preliminary data.</text>
</comment>
<accession>F9DSM3</accession>
<gene>
    <name evidence="1" type="ORF">HMPREF9372_1804</name>
</gene>
<proteinExistence type="predicted"/>
<dbReference type="HOGENOM" id="CLU_1244693_0_0_9"/>
<sequence>MTMTGNNRFTLTMICFGFVIAASVLIKQSASSEQNEPKPEITVRDYAQMNVAVEDVLKEMPEITEELERIHLGHIEDEMEELLSVTKAEFRIRVENNLTKQEHSAEFMRAMAEKETDRYVDALRIAREEYGIHVAEEEVTEFIKKNVANIRNKEKKNYAEALGLTLYQLDYQFDRDFYVMDVLWERLTPIVMDEYPKQNGESEQSHSQRIKEEFFSRVAESE</sequence>
<dbReference type="Proteomes" id="UP000005316">
    <property type="component" value="Unassembled WGS sequence"/>
</dbReference>
<dbReference type="EMBL" id="AFPZ01000055">
    <property type="protein sequence ID" value="EGQ26197.1"/>
    <property type="molecule type" value="Genomic_DNA"/>
</dbReference>
<dbReference type="AlphaFoldDB" id="F9DSM3"/>
<protein>
    <submittedName>
        <fullName evidence="1">Uncharacterized protein</fullName>
    </submittedName>
</protein>
<name>F9DSM3_9BACL</name>
<dbReference type="eggNOG" id="ENOG50338Z5">
    <property type="taxonomic scope" value="Bacteria"/>
</dbReference>
<evidence type="ECO:0000313" key="1">
    <source>
        <dbReference type="EMBL" id="EGQ26197.1"/>
    </source>
</evidence>